<dbReference type="EMBL" id="CAJNNW010004243">
    <property type="protein sequence ID" value="CAE8646238.1"/>
    <property type="molecule type" value="Genomic_DNA"/>
</dbReference>
<dbReference type="InterPro" id="IPR041667">
    <property type="entry name" value="Cupin_8"/>
</dbReference>
<evidence type="ECO:0000313" key="5">
    <source>
        <dbReference type="EMBL" id="CAE8646238.1"/>
    </source>
</evidence>
<proteinExistence type="predicted"/>
<dbReference type="InterPro" id="IPR002110">
    <property type="entry name" value="Ankyrin_rpt"/>
</dbReference>
<feature type="non-terminal residue" evidence="5">
    <location>
        <position position="1"/>
    </location>
</feature>
<dbReference type="SUPFAM" id="SSF51197">
    <property type="entry name" value="Clavaminate synthase-like"/>
    <property type="match status" value="1"/>
</dbReference>
<dbReference type="PROSITE" id="PS50088">
    <property type="entry name" value="ANK_REPEAT"/>
    <property type="match status" value="2"/>
</dbReference>
<dbReference type="Pfam" id="PF13621">
    <property type="entry name" value="Cupin_8"/>
    <property type="match status" value="1"/>
</dbReference>
<dbReference type="InterPro" id="IPR003347">
    <property type="entry name" value="JmjC_dom"/>
</dbReference>
<feature type="non-terminal residue" evidence="5">
    <location>
        <position position="360"/>
    </location>
</feature>
<feature type="repeat" description="ANK" evidence="3">
    <location>
        <begin position="283"/>
        <end position="315"/>
    </location>
</feature>
<evidence type="ECO:0000256" key="1">
    <source>
        <dbReference type="ARBA" id="ARBA00022737"/>
    </source>
</evidence>
<keyword evidence="2 3" id="KW-0040">ANK repeat</keyword>
<sequence>LAAADFQRRFRTGPSGPGKPVILTGLGIGPGLGTERSGKGAKAASKAAAAANAMAAAEKGAFAPGWAPELLSAAFGESLVESQQAVVYRHASRGGRPAKTGLGEPTPLKSLLELGDSTLFLLKPQHPAVAALSKGLSLPAALQAIRFTGPTLSVGGENASSPRHQHQENWFAQIRGSKAWIVAPPDDQVAADAMNSVRPCDMWYERAALPTKRMQRCILQVGEVLYLPAQWHHGTCNVGRFGLGIGFIGALDHLPEVHLAAALNDVQGLEKASEESLEASDRDGKQPLHWAAHMGHAAMVRKLLALRANPEAADRMGARPVHLAAFEGRVESLQALLKDGGTLNFATSRTGGGAEPLHLA</sequence>
<organism evidence="5 6">
    <name type="scientific">Polarella glacialis</name>
    <name type="common">Dinoflagellate</name>
    <dbReference type="NCBI Taxonomy" id="89957"/>
    <lineage>
        <taxon>Eukaryota</taxon>
        <taxon>Sar</taxon>
        <taxon>Alveolata</taxon>
        <taxon>Dinophyceae</taxon>
        <taxon>Suessiales</taxon>
        <taxon>Suessiaceae</taxon>
        <taxon>Polarella</taxon>
    </lineage>
</organism>
<dbReference type="PROSITE" id="PS50297">
    <property type="entry name" value="ANK_REP_REGION"/>
    <property type="match status" value="2"/>
</dbReference>
<gene>
    <name evidence="5" type="ORF">PGLA2088_LOCUS4626</name>
</gene>
<protein>
    <recommendedName>
        <fullName evidence="4">JmjC domain-containing protein</fullName>
    </recommendedName>
</protein>
<feature type="domain" description="JmjC" evidence="4">
    <location>
        <begin position="127"/>
        <end position="266"/>
    </location>
</feature>
<keyword evidence="1" id="KW-0677">Repeat</keyword>
<dbReference type="Gene3D" id="2.60.120.650">
    <property type="entry name" value="Cupin"/>
    <property type="match status" value="1"/>
</dbReference>
<dbReference type="Proteomes" id="UP000626109">
    <property type="component" value="Unassembled WGS sequence"/>
</dbReference>
<dbReference type="PANTHER" id="PTHR24201">
    <property type="entry name" value="ANK_REP_REGION DOMAIN-CONTAINING PROTEIN"/>
    <property type="match status" value="1"/>
</dbReference>
<feature type="repeat" description="ANK" evidence="3">
    <location>
        <begin position="316"/>
        <end position="348"/>
    </location>
</feature>
<evidence type="ECO:0000256" key="3">
    <source>
        <dbReference type="PROSITE-ProRule" id="PRU00023"/>
    </source>
</evidence>
<dbReference type="Gene3D" id="1.25.40.20">
    <property type="entry name" value="Ankyrin repeat-containing domain"/>
    <property type="match status" value="1"/>
</dbReference>
<name>A0A813I7N1_POLGL</name>
<evidence type="ECO:0000259" key="4">
    <source>
        <dbReference type="PROSITE" id="PS51184"/>
    </source>
</evidence>
<accession>A0A813I7N1</accession>
<evidence type="ECO:0000313" key="6">
    <source>
        <dbReference type="Proteomes" id="UP000626109"/>
    </source>
</evidence>
<evidence type="ECO:0000256" key="2">
    <source>
        <dbReference type="ARBA" id="ARBA00023043"/>
    </source>
</evidence>
<dbReference type="Pfam" id="PF12796">
    <property type="entry name" value="Ank_2"/>
    <property type="match status" value="1"/>
</dbReference>
<dbReference type="SMART" id="SM00248">
    <property type="entry name" value="ANK"/>
    <property type="match status" value="2"/>
</dbReference>
<reference evidence="5" key="1">
    <citation type="submission" date="2021-02" db="EMBL/GenBank/DDBJ databases">
        <authorList>
            <person name="Dougan E. K."/>
            <person name="Rhodes N."/>
            <person name="Thang M."/>
            <person name="Chan C."/>
        </authorList>
    </citation>
    <scope>NUCLEOTIDE SEQUENCE</scope>
</reference>
<dbReference type="InterPro" id="IPR050776">
    <property type="entry name" value="Ank_Repeat/CDKN_Inhibitor"/>
</dbReference>
<dbReference type="AlphaFoldDB" id="A0A813I7N1"/>
<comment type="caution">
    <text evidence="5">The sequence shown here is derived from an EMBL/GenBank/DDBJ whole genome shotgun (WGS) entry which is preliminary data.</text>
</comment>
<dbReference type="SUPFAM" id="SSF48403">
    <property type="entry name" value="Ankyrin repeat"/>
    <property type="match status" value="1"/>
</dbReference>
<dbReference type="InterPro" id="IPR036770">
    <property type="entry name" value="Ankyrin_rpt-contain_sf"/>
</dbReference>
<dbReference type="PROSITE" id="PS51184">
    <property type="entry name" value="JMJC"/>
    <property type="match status" value="1"/>
</dbReference>